<name>A0ACC0CUV4_9PEZI</name>
<proteinExistence type="predicted"/>
<evidence type="ECO:0000313" key="2">
    <source>
        <dbReference type="Proteomes" id="UP001497680"/>
    </source>
</evidence>
<organism evidence="1 2">
    <name type="scientific">Hypoxylon rubiginosum</name>
    <dbReference type="NCBI Taxonomy" id="110542"/>
    <lineage>
        <taxon>Eukaryota</taxon>
        <taxon>Fungi</taxon>
        <taxon>Dikarya</taxon>
        <taxon>Ascomycota</taxon>
        <taxon>Pezizomycotina</taxon>
        <taxon>Sordariomycetes</taxon>
        <taxon>Xylariomycetidae</taxon>
        <taxon>Xylariales</taxon>
        <taxon>Hypoxylaceae</taxon>
        <taxon>Hypoxylon</taxon>
    </lineage>
</organism>
<evidence type="ECO:0000313" key="1">
    <source>
        <dbReference type="EMBL" id="KAI6084286.1"/>
    </source>
</evidence>
<accession>A0ACC0CUV4</accession>
<keyword evidence="2" id="KW-1185">Reference proteome</keyword>
<dbReference type="EMBL" id="MU394339">
    <property type="protein sequence ID" value="KAI6084286.1"/>
    <property type="molecule type" value="Genomic_DNA"/>
</dbReference>
<gene>
    <name evidence="1" type="ORF">F4821DRAFT_280270</name>
</gene>
<dbReference type="Proteomes" id="UP001497680">
    <property type="component" value="Unassembled WGS sequence"/>
</dbReference>
<sequence>MKFLNVVLFAASASAVAIGRSSTARSTDLEDASSLLARHHSGNTANAQNQNTGNGNASKGKKGGKSGSGAAATATATTTSAAAASTATGTSTAATGNTLVLKEDGGVPGNECLTFRNNGEIVDAACVNTAADRQMTPSTLDGASVLRVQRSFTAGFRPDLVGVDACVGFNGTHFRAEDCAAASGVELVQFDGNSLVTASGACAQGHDGAAQMVVDATGVDCATYQSTVVTPTDPR</sequence>
<protein>
    <submittedName>
        <fullName evidence="1">Uncharacterized protein</fullName>
    </submittedName>
</protein>
<reference evidence="1 2" key="1">
    <citation type="journal article" date="2022" name="New Phytol.">
        <title>Ecological generalism drives hyperdiversity of secondary metabolite gene clusters in xylarialean endophytes.</title>
        <authorList>
            <person name="Franco M.E.E."/>
            <person name="Wisecaver J.H."/>
            <person name="Arnold A.E."/>
            <person name="Ju Y.M."/>
            <person name="Slot J.C."/>
            <person name="Ahrendt S."/>
            <person name="Moore L.P."/>
            <person name="Eastman K.E."/>
            <person name="Scott K."/>
            <person name="Konkel Z."/>
            <person name="Mondo S.J."/>
            <person name="Kuo A."/>
            <person name="Hayes R.D."/>
            <person name="Haridas S."/>
            <person name="Andreopoulos B."/>
            <person name="Riley R."/>
            <person name="LaButti K."/>
            <person name="Pangilinan J."/>
            <person name="Lipzen A."/>
            <person name="Amirebrahimi M."/>
            <person name="Yan J."/>
            <person name="Adam C."/>
            <person name="Keymanesh K."/>
            <person name="Ng V."/>
            <person name="Louie K."/>
            <person name="Northen T."/>
            <person name="Drula E."/>
            <person name="Henrissat B."/>
            <person name="Hsieh H.M."/>
            <person name="Youens-Clark K."/>
            <person name="Lutzoni F."/>
            <person name="Miadlikowska J."/>
            <person name="Eastwood D.C."/>
            <person name="Hamelin R.C."/>
            <person name="Grigoriev I.V."/>
            <person name="U'Ren J.M."/>
        </authorList>
    </citation>
    <scope>NUCLEOTIDE SEQUENCE [LARGE SCALE GENOMIC DNA]</scope>
    <source>
        <strain evidence="1 2">ER1909</strain>
    </source>
</reference>
<comment type="caution">
    <text evidence="1">The sequence shown here is derived from an EMBL/GenBank/DDBJ whole genome shotgun (WGS) entry which is preliminary data.</text>
</comment>